<dbReference type="Gene3D" id="1.10.3900.10">
    <property type="entry name" value="YacF-like"/>
    <property type="match status" value="1"/>
</dbReference>
<organism evidence="6 7">
    <name type="scientific">Brumicola pallidula DSM 14239 = ACAM 615</name>
    <dbReference type="NCBI Taxonomy" id="1121922"/>
    <lineage>
        <taxon>Bacteria</taxon>
        <taxon>Pseudomonadati</taxon>
        <taxon>Pseudomonadota</taxon>
        <taxon>Gammaproteobacteria</taxon>
        <taxon>Alteromonadales</taxon>
        <taxon>Alteromonadaceae</taxon>
        <taxon>Brumicola</taxon>
    </lineage>
</organism>
<dbReference type="InterPro" id="IPR027462">
    <property type="entry name" value="ZapD_C"/>
</dbReference>
<dbReference type="SUPFAM" id="SSF160950">
    <property type="entry name" value="YacF-like"/>
    <property type="match status" value="1"/>
</dbReference>
<comment type="subcellular location">
    <subcellularLocation>
        <location evidence="5">Cytoplasm</location>
    </subcellularLocation>
    <text evidence="5">Localizes to mid-cell in an FtsZ-dependent manner.</text>
</comment>
<accession>K6ZKP3</accession>
<proteinExistence type="inferred from homology"/>
<dbReference type="NCBIfam" id="NF003655">
    <property type="entry name" value="PRK05287.1-3"/>
    <property type="match status" value="1"/>
</dbReference>
<dbReference type="GO" id="GO:0005737">
    <property type="term" value="C:cytoplasm"/>
    <property type="evidence" value="ECO:0007669"/>
    <property type="project" value="UniProtKB-SubCell"/>
</dbReference>
<evidence type="ECO:0000256" key="1">
    <source>
        <dbReference type="ARBA" id="ARBA00022490"/>
    </source>
</evidence>
<comment type="similarity">
    <text evidence="5">Belongs to the ZapD family.</text>
</comment>
<reference evidence="7" key="1">
    <citation type="journal article" date="2014" name="Environ. Microbiol.">
        <title>Comparative genomics of the marine bacterial genus Glaciecola reveals the high degree of genomic diversity and genomic characteristic for cold adaptation.</title>
        <authorList>
            <person name="Qin Q.L."/>
            <person name="Xie B.B."/>
            <person name="Yu Y."/>
            <person name="Shu Y.L."/>
            <person name="Rong J.C."/>
            <person name="Zhang Y.J."/>
            <person name="Zhao D.L."/>
            <person name="Chen X.L."/>
            <person name="Zhang X.Y."/>
            <person name="Chen B."/>
            <person name="Zhou B.C."/>
            <person name="Zhang Y.Z."/>
        </authorList>
    </citation>
    <scope>NUCLEOTIDE SEQUENCE [LARGE SCALE GENOMIC DNA]</scope>
    <source>
        <strain evidence="7">ACAM 615</strain>
    </source>
</reference>
<dbReference type="NCBIfam" id="NF003656">
    <property type="entry name" value="PRK05287.1-4"/>
    <property type="match status" value="1"/>
</dbReference>
<evidence type="ECO:0000256" key="4">
    <source>
        <dbReference type="ARBA" id="ARBA00023306"/>
    </source>
</evidence>
<evidence type="ECO:0000256" key="3">
    <source>
        <dbReference type="ARBA" id="ARBA00023210"/>
    </source>
</evidence>
<keyword evidence="1 5" id="KW-0963">Cytoplasm</keyword>
<evidence type="ECO:0000256" key="2">
    <source>
        <dbReference type="ARBA" id="ARBA00022618"/>
    </source>
</evidence>
<comment type="function">
    <text evidence="5">Cell division factor that enhances FtsZ-ring assembly. Directly interacts with FtsZ and promotes bundling of FtsZ protofilaments, with a reduction in FtsZ GTPase activity.</text>
</comment>
<dbReference type="GO" id="GO:0000917">
    <property type="term" value="P:division septum assembly"/>
    <property type="evidence" value="ECO:0007669"/>
    <property type="project" value="UniProtKB-KW"/>
</dbReference>
<dbReference type="AlphaFoldDB" id="K6ZKP3"/>
<protein>
    <recommendedName>
        <fullName evidence="5">Cell division protein ZapD</fullName>
    </recommendedName>
    <alternativeName>
        <fullName evidence="5">Z ring-associated protein D</fullName>
    </alternativeName>
</protein>
<name>K6ZKP3_9ALTE</name>
<sequence length="250" mass="29168">MPVAVYEFPLCEKVRNYLRLEQLFKQLDHTATFDNEFESLHFFDVFFTLLDLLERLDVRTDFIRDIDVHEKNLVHWSNHPNIDTGALESALKTLHRLLSELKRTNKLGSNLKDDRFLSSIRQRFSIPGGATSFDLPHLFCWLKQSKDVRNKDIASWEKHLVIVRENITLLMQYLRERGRYEEVVATNGFYQGIVTDKVDLIRVRCSNIQGYFPVLSGNKYRYGIRFMQLVPDEGSAGGVKSDIKFEIACC</sequence>
<dbReference type="RefSeq" id="WP_006015653.1">
    <property type="nucleotide sequence ID" value="NZ_BAEQ01000067.1"/>
</dbReference>
<dbReference type="Pfam" id="PF07072">
    <property type="entry name" value="ZapD"/>
    <property type="match status" value="1"/>
</dbReference>
<dbReference type="HAMAP" id="MF_01092">
    <property type="entry name" value="ZapD"/>
    <property type="match status" value="1"/>
</dbReference>
<keyword evidence="7" id="KW-1185">Reference proteome</keyword>
<keyword evidence="2 5" id="KW-0132">Cell division</keyword>
<evidence type="ECO:0000313" key="6">
    <source>
        <dbReference type="EMBL" id="GAC30887.1"/>
    </source>
</evidence>
<dbReference type="GO" id="GO:0032153">
    <property type="term" value="C:cell division site"/>
    <property type="evidence" value="ECO:0007669"/>
    <property type="project" value="TreeGrafter"/>
</dbReference>
<dbReference type="Gene3D" id="2.60.440.10">
    <property type="entry name" value="YacF-like domains"/>
    <property type="match status" value="1"/>
</dbReference>
<keyword evidence="4 5" id="KW-0131">Cell cycle</keyword>
<dbReference type="Proteomes" id="UP000006251">
    <property type="component" value="Unassembled WGS sequence"/>
</dbReference>
<dbReference type="InterPro" id="IPR036268">
    <property type="entry name" value="ZapD_sf"/>
</dbReference>
<comment type="caution">
    <text evidence="6">The sequence shown here is derived from an EMBL/GenBank/DDBJ whole genome shotgun (WGS) entry which is preliminary data.</text>
</comment>
<dbReference type="OrthoDB" id="5294622at2"/>
<dbReference type="STRING" id="1121922.GCA_000428905_00293"/>
<dbReference type="PANTHER" id="PTHR39455:SF1">
    <property type="entry name" value="CELL DIVISION PROTEIN ZAPD"/>
    <property type="match status" value="1"/>
</dbReference>
<dbReference type="GO" id="GO:0043093">
    <property type="term" value="P:FtsZ-dependent cytokinesis"/>
    <property type="evidence" value="ECO:0007669"/>
    <property type="project" value="UniProtKB-UniRule"/>
</dbReference>
<evidence type="ECO:0000256" key="5">
    <source>
        <dbReference type="HAMAP-Rule" id="MF_01092"/>
    </source>
</evidence>
<evidence type="ECO:0000313" key="7">
    <source>
        <dbReference type="Proteomes" id="UP000006251"/>
    </source>
</evidence>
<gene>
    <name evidence="5" type="primary">zapD</name>
    <name evidence="6" type="ORF">GPAL_4048</name>
</gene>
<dbReference type="EMBL" id="BAEQ01000067">
    <property type="protein sequence ID" value="GAC30887.1"/>
    <property type="molecule type" value="Genomic_DNA"/>
</dbReference>
<dbReference type="InterPro" id="IPR009777">
    <property type="entry name" value="ZapD"/>
</dbReference>
<dbReference type="PANTHER" id="PTHR39455">
    <property type="entry name" value="CELL DIVISION PROTEIN ZAPD"/>
    <property type="match status" value="1"/>
</dbReference>
<keyword evidence="3 5" id="KW-0717">Septation</keyword>
<comment type="subunit">
    <text evidence="5">Interacts with FtsZ.</text>
</comment>